<dbReference type="Proteomes" id="UP000703269">
    <property type="component" value="Unassembled WGS sequence"/>
</dbReference>
<dbReference type="Gene3D" id="3.80.10.10">
    <property type="entry name" value="Ribonuclease Inhibitor"/>
    <property type="match status" value="1"/>
</dbReference>
<evidence type="ECO:0000313" key="1">
    <source>
        <dbReference type="EMBL" id="GJE97568.1"/>
    </source>
</evidence>
<evidence type="ECO:0000313" key="2">
    <source>
        <dbReference type="Proteomes" id="UP000703269"/>
    </source>
</evidence>
<dbReference type="OrthoDB" id="2745898at2759"/>
<dbReference type="AlphaFoldDB" id="A0A9P3GMA9"/>
<reference evidence="1 2" key="1">
    <citation type="submission" date="2021-08" db="EMBL/GenBank/DDBJ databases">
        <title>Draft Genome Sequence of Phanerochaete sordida strain YK-624.</title>
        <authorList>
            <person name="Mori T."/>
            <person name="Dohra H."/>
            <person name="Suzuki T."/>
            <person name="Kawagishi H."/>
            <person name="Hirai H."/>
        </authorList>
    </citation>
    <scope>NUCLEOTIDE SEQUENCE [LARGE SCALE GENOMIC DNA]</scope>
    <source>
        <strain evidence="1 2">YK-624</strain>
    </source>
</reference>
<dbReference type="InterPro" id="IPR032675">
    <property type="entry name" value="LRR_dom_sf"/>
</dbReference>
<comment type="caution">
    <text evidence="1">The sequence shown here is derived from an EMBL/GenBank/DDBJ whole genome shotgun (WGS) entry which is preliminary data.</text>
</comment>
<name>A0A9P3GMA9_9APHY</name>
<keyword evidence="2" id="KW-1185">Reference proteome</keyword>
<dbReference type="EMBL" id="BPQB01000073">
    <property type="protein sequence ID" value="GJE97568.1"/>
    <property type="molecule type" value="Genomic_DNA"/>
</dbReference>
<protein>
    <recommendedName>
        <fullName evidence="3">F-box domain-containing protein</fullName>
    </recommendedName>
</protein>
<sequence>MQVPQEIADCVIDETVDDILTLRHCSLVCRGWRSTAQHQLFNSIEVDVSQRPLPTFVEFFSSSLDASDADLRAPVSLYVRHLTVRSAGKNNPNADIITIDNLHEILHCFPRLRTLTLEALRIELDATQLPQNPHPLARVSLKDVIVQDRTHDQLLRALTALCAPRALHLSNVGLKTDTDPEAGPAAASQTVETLALRVRAMPPSFLRMFARGGALRRLDVACFVPGDVRALAGFLEAAGGRLEHFALDLSRFLAKVPTSYEEDLRRVALDGCTSLRELTLRITFLAEPWASLPFNGTGLDVASRILASAPPTLRTLTVALALDGDASSEDAFYRPLEESFNTRLSWLKGLRAARPELRELRWIWSYARKVGKPRTTPVDPILQAKLTKLVRENLAEVDAKGILRFVDGDEDIWG</sequence>
<proteinExistence type="predicted"/>
<organism evidence="1 2">
    <name type="scientific">Phanerochaete sordida</name>
    <dbReference type="NCBI Taxonomy" id="48140"/>
    <lineage>
        <taxon>Eukaryota</taxon>
        <taxon>Fungi</taxon>
        <taxon>Dikarya</taxon>
        <taxon>Basidiomycota</taxon>
        <taxon>Agaricomycotina</taxon>
        <taxon>Agaricomycetes</taxon>
        <taxon>Polyporales</taxon>
        <taxon>Phanerochaetaceae</taxon>
        <taxon>Phanerochaete</taxon>
    </lineage>
</organism>
<gene>
    <name evidence="1" type="ORF">PsYK624_137890</name>
</gene>
<evidence type="ECO:0008006" key="3">
    <source>
        <dbReference type="Google" id="ProtNLM"/>
    </source>
</evidence>
<accession>A0A9P3GMA9</accession>